<evidence type="ECO:0000313" key="1">
    <source>
        <dbReference type="EMBL" id="KAJ2976179.1"/>
    </source>
</evidence>
<accession>A0ACC1NCL7</accession>
<reference evidence="1" key="1">
    <citation type="submission" date="2022-08" db="EMBL/GenBank/DDBJ databases">
        <title>Genome Sequence of Lecanicillium fungicola.</title>
        <authorList>
            <person name="Buettner E."/>
        </authorList>
    </citation>
    <scope>NUCLEOTIDE SEQUENCE</scope>
    <source>
        <strain evidence="1">Babe33</strain>
    </source>
</reference>
<name>A0ACC1NCL7_9HYPO</name>
<evidence type="ECO:0000313" key="2">
    <source>
        <dbReference type="Proteomes" id="UP001143910"/>
    </source>
</evidence>
<protein>
    <submittedName>
        <fullName evidence="1">Uncharacterized protein</fullName>
    </submittedName>
</protein>
<sequence length="177" mass="20828">MTTDASHAANEELPPLSKEDYKLYNNLAERMDYVHTHFRHTWTFLWETVAAEKRLSELELSVFIQTGIDLARQLTGHHRTEERLVFPILGKKMVEFRPDEGPLLGQHEKIHEGIEVFETYLRQCQNGKATFEPSALRERMESWGEVLWTHLDQEVATLAAENMRKYWSTDEIRAMPW</sequence>
<keyword evidence="2" id="KW-1185">Reference proteome</keyword>
<proteinExistence type="predicted"/>
<gene>
    <name evidence="1" type="ORF">NQ176_g5100</name>
</gene>
<organism evidence="1 2">
    <name type="scientific">Zarea fungicola</name>
    <dbReference type="NCBI Taxonomy" id="93591"/>
    <lineage>
        <taxon>Eukaryota</taxon>
        <taxon>Fungi</taxon>
        <taxon>Dikarya</taxon>
        <taxon>Ascomycota</taxon>
        <taxon>Pezizomycotina</taxon>
        <taxon>Sordariomycetes</taxon>
        <taxon>Hypocreomycetidae</taxon>
        <taxon>Hypocreales</taxon>
        <taxon>Cordycipitaceae</taxon>
        <taxon>Zarea</taxon>
    </lineage>
</organism>
<dbReference type="EMBL" id="JANJQO010000612">
    <property type="protein sequence ID" value="KAJ2976179.1"/>
    <property type="molecule type" value="Genomic_DNA"/>
</dbReference>
<dbReference type="Proteomes" id="UP001143910">
    <property type="component" value="Unassembled WGS sequence"/>
</dbReference>
<comment type="caution">
    <text evidence="1">The sequence shown here is derived from an EMBL/GenBank/DDBJ whole genome shotgun (WGS) entry which is preliminary data.</text>
</comment>